<dbReference type="Proteomes" id="UP000652681">
    <property type="component" value="Unassembled WGS sequence"/>
</dbReference>
<organism evidence="2 3">
    <name type="scientific">Taishania pollutisoli</name>
    <dbReference type="NCBI Taxonomy" id="2766479"/>
    <lineage>
        <taxon>Bacteria</taxon>
        <taxon>Pseudomonadati</taxon>
        <taxon>Bacteroidota</taxon>
        <taxon>Flavobacteriia</taxon>
        <taxon>Flavobacteriales</taxon>
        <taxon>Crocinitomicaceae</taxon>
        <taxon>Taishania</taxon>
    </lineage>
</organism>
<name>A0A8J6PAZ6_9FLAO</name>
<protein>
    <submittedName>
        <fullName evidence="2">Uncharacterized protein</fullName>
    </submittedName>
</protein>
<evidence type="ECO:0000313" key="3">
    <source>
        <dbReference type="Proteomes" id="UP000652681"/>
    </source>
</evidence>
<evidence type="ECO:0000256" key="1">
    <source>
        <dbReference type="SAM" id="SignalP"/>
    </source>
</evidence>
<dbReference type="EMBL" id="JACVEL010000014">
    <property type="protein sequence ID" value="MBC9813711.1"/>
    <property type="molecule type" value="Genomic_DNA"/>
</dbReference>
<sequence>MKLVKFIFLIFIIVASVFTTHGNEETGTIYSLENLLDETETRVHPLHEDLGDSFAFIKNSRRGNSSTNQETLQNEPFYFLFSGVTCKQKIKKYSIFNPCIDVCQSGEISFLHRFQLY</sequence>
<accession>A0A8J6PAZ6</accession>
<dbReference type="RefSeq" id="WP_163492844.1">
    <property type="nucleotide sequence ID" value="NZ_JACVEL010000014.1"/>
</dbReference>
<keyword evidence="3" id="KW-1185">Reference proteome</keyword>
<gene>
    <name evidence="2" type="ORF">H9Y05_14640</name>
</gene>
<dbReference type="AlphaFoldDB" id="A0A8J6PAZ6"/>
<keyword evidence="1" id="KW-0732">Signal</keyword>
<feature type="signal peptide" evidence="1">
    <location>
        <begin position="1"/>
        <end position="21"/>
    </location>
</feature>
<feature type="chain" id="PRO_5035193368" evidence="1">
    <location>
        <begin position="22"/>
        <end position="117"/>
    </location>
</feature>
<evidence type="ECO:0000313" key="2">
    <source>
        <dbReference type="EMBL" id="MBC9813711.1"/>
    </source>
</evidence>
<comment type="caution">
    <text evidence="2">The sequence shown here is derived from an EMBL/GenBank/DDBJ whole genome shotgun (WGS) entry which is preliminary data.</text>
</comment>
<proteinExistence type="predicted"/>
<reference evidence="2" key="1">
    <citation type="submission" date="2020-09" db="EMBL/GenBank/DDBJ databases">
        <title>Taishania pollutisoli gen. nov., sp. nov., Isolated from Tetrabromobisphenol A-Contaminated Soil.</title>
        <authorList>
            <person name="Chen Q."/>
        </authorList>
    </citation>
    <scope>NUCLEOTIDE SEQUENCE</scope>
    <source>
        <strain evidence="2">CZZ-1</strain>
    </source>
</reference>